<sequence length="522" mass="57746">MDDSCVVCADNLEWVAYGACGHRDVCSTCVARLRFICNDLRCCICKTESNVIFVTKALGDYTRMINDFSVLPTEVREGRVGSYWYHEDTQAFFDDVAHYRMIKAMCRLSCIVCDKIEEQSNAGIKRRGKFRNIEQLKGHLFHQHRLVMCSLCLEGRKVFICEQKLYTRAQLNQHINTGDSEVDGTESERGGFRGHPMCEFCKSPFYGDTELYSHMSTEHYTCHICQRFIFAEIITYSEAELKRHNTIEHGGRMSHAQRSAALQIPTSSRYRRRNDDTRRGRERTSRYEPSDNDHRLSMAIEASLETASDPPASSFTQADSDCGDINDIYPLVQPFELLSATVCESSSGYLQALGGGSRGAPLQGTSFPPLSTPASSSQQTPKHSSDGLPINTMAAHLRRQKNASTNVLSSAQEWPKTRHRLLQAASRSSQVAPTTNVAAATALGNNNGFPQLSSASSTHAHIQVQFQPTTADILKASGSPMSGGSTSRINHSSSARNLADGGFSGPSLFDFLPVSAAQRHKV</sequence>
<evidence type="ECO:0000256" key="2">
    <source>
        <dbReference type="ARBA" id="ARBA00004906"/>
    </source>
</evidence>
<dbReference type="PROSITE" id="PS00028">
    <property type="entry name" value="ZINC_FINGER_C2H2_1"/>
    <property type="match status" value="1"/>
</dbReference>
<dbReference type="EMBL" id="KN403098">
    <property type="protein sequence ID" value="KHG15164.1"/>
    <property type="molecule type" value="Genomic_DNA"/>
</dbReference>
<feature type="domain" description="RING-type" evidence="7">
    <location>
        <begin position="5"/>
        <end position="46"/>
    </location>
</feature>
<keyword evidence="9" id="KW-1185">Reference proteome</keyword>
<feature type="compositionally biased region" description="Polar residues" evidence="6">
    <location>
        <begin position="363"/>
        <end position="382"/>
    </location>
</feature>
<feature type="region of interest" description="Disordered" evidence="6">
    <location>
        <begin position="475"/>
        <end position="494"/>
    </location>
</feature>
<feature type="compositionally biased region" description="Basic and acidic residues" evidence="6">
    <location>
        <begin position="273"/>
        <end position="295"/>
    </location>
</feature>
<reference evidence="9" key="1">
    <citation type="submission" date="2014-09" db="EMBL/GenBank/DDBJ databases">
        <authorList>
            <person name="Mudge J."/>
            <person name="Ramaraj T."/>
            <person name="Lindquist I.E."/>
            <person name="Bharti A.K."/>
            <person name="Sundararajan A."/>
            <person name="Cameron C.T."/>
            <person name="Woodward J.E."/>
            <person name="May G.D."/>
            <person name="Brubaker C."/>
            <person name="Broadhvest J."/>
            <person name="Wilkins T.A."/>
        </authorList>
    </citation>
    <scope>NUCLEOTIDE SEQUENCE</scope>
    <source>
        <strain evidence="9">cv. AKA8401</strain>
    </source>
</reference>
<dbReference type="InterPro" id="IPR001841">
    <property type="entry name" value="Znf_RING"/>
</dbReference>
<feature type="region of interest" description="Disordered" evidence="6">
    <location>
        <begin position="354"/>
        <end position="389"/>
    </location>
</feature>
<dbReference type="PROSITE" id="PS50089">
    <property type="entry name" value="ZF_RING_2"/>
    <property type="match status" value="1"/>
</dbReference>
<comment type="pathway">
    <text evidence="2">Protein modification; protein ubiquitination.</text>
</comment>
<evidence type="ECO:0000256" key="1">
    <source>
        <dbReference type="ARBA" id="ARBA00000900"/>
    </source>
</evidence>
<keyword evidence="5" id="KW-0862">Zinc</keyword>
<evidence type="ECO:0000313" key="8">
    <source>
        <dbReference type="EMBL" id="KHG15164.1"/>
    </source>
</evidence>
<accession>A0A0B0NTL7</accession>
<dbReference type="GO" id="GO:0043022">
    <property type="term" value="F:ribosome binding"/>
    <property type="evidence" value="ECO:0007669"/>
    <property type="project" value="TreeGrafter"/>
</dbReference>
<comment type="similarity">
    <text evidence="4">Belongs to the ZNF598/HEL2 family.</text>
</comment>
<dbReference type="GO" id="GO:0008270">
    <property type="term" value="F:zinc ion binding"/>
    <property type="evidence" value="ECO:0007669"/>
    <property type="project" value="UniProtKB-KW"/>
</dbReference>
<gene>
    <name evidence="8" type="ORF">F383_19908</name>
</gene>
<dbReference type="GO" id="GO:0061630">
    <property type="term" value="F:ubiquitin protein ligase activity"/>
    <property type="evidence" value="ECO:0007669"/>
    <property type="project" value="UniProtKB-EC"/>
</dbReference>
<feature type="region of interest" description="Disordered" evidence="6">
    <location>
        <begin position="249"/>
        <end position="295"/>
    </location>
</feature>
<organism evidence="8 9">
    <name type="scientific">Gossypium arboreum</name>
    <name type="common">Tree cotton</name>
    <name type="synonym">Gossypium nanking</name>
    <dbReference type="NCBI Taxonomy" id="29729"/>
    <lineage>
        <taxon>Eukaryota</taxon>
        <taxon>Viridiplantae</taxon>
        <taxon>Streptophyta</taxon>
        <taxon>Embryophyta</taxon>
        <taxon>Tracheophyta</taxon>
        <taxon>Spermatophyta</taxon>
        <taxon>Magnoliopsida</taxon>
        <taxon>eudicotyledons</taxon>
        <taxon>Gunneridae</taxon>
        <taxon>Pentapetalae</taxon>
        <taxon>rosids</taxon>
        <taxon>malvids</taxon>
        <taxon>Malvales</taxon>
        <taxon>Malvaceae</taxon>
        <taxon>Malvoideae</taxon>
        <taxon>Gossypium</taxon>
    </lineage>
</organism>
<dbReference type="CDD" id="cd16615">
    <property type="entry name" value="RING-HC_ZNF598"/>
    <property type="match status" value="1"/>
</dbReference>
<dbReference type="EC" id="2.3.2.27" evidence="3"/>
<dbReference type="InterPro" id="IPR041888">
    <property type="entry name" value="RING-HC_ZNF598/HEL2"/>
</dbReference>
<name>A0A0B0NTL7_GOSAR</name>
<dbReference type="InterPro" id="IPR044288">
    <property type="entry name" value="ZNF598/HEL2"/>
</dbReference>
<dbReference type="InterPro" id="IPR013087">
    <property type="entry name" value="Znf_C2H2_type"/>
</dbReference>
<evidence type="ECO:0000259" key="7">
    <source>
        <dbReference type="PROSITE" id="PS50089"/>
    </source>
</evidence>
<dbReference type="GO" id="GO:0072344">
    <property type="term" value="P:rescue of stalled ribosome"/>
    <property type="evidence" value="ECO:0007669"/>
    <property type="project" value="InterPro"/>
</dbReference>
<protein>
    <recommendedName>
        <fullName evidence="3">RING-type E3 ubiquitin transferase</fullName>
        <ecNumber evidence="3">2.3.2.27</ecNumber>
    </recommendedName>
</protein>
<evidence type="ECO:0000256" key="5">
    <source>
        <dbReference type="PROSITE-ProRule" id="PRU00175"/>
    </source>
</evidence>
<dbReference type="Pfam" id="PF25447">
    <property type="entry name" value="RING_ZNF598"/>
    <property type="match status" value="1"/>
</dbReference>
<dbReference type="Proteomes" id="UP000032142">
    <property type="component" value="Unassembled WGS sequence"/>
</dbReference>
<proteinExistence type="inferred from homology"/>
<dbReference type="PANTHER" id="PTHR22938">
    <property type="entry name" value="ZINC FINGER PROTEIN 598"/>
    <property type="match status" value="1"/>
</dbReference>
<evidence type="ECO:0000256" key="6">
    <source>
        <dbReference type="SAM" id="MobiDB-lite"/>
    </source>
</evidence>
<dbReference type="PANTHER" id="PTHR22938:SF0">
    <property type="entry name" value="E3 UBIQUITIN-PROTEIN LIGASE ZNF598"/>
    <property type="match status" value="1"/>
</dbReference>
<feature type="compositionally biased region" description="Polar residues" evidence="6">
    <location>
        <begin position="479"/>
        <end position="494"/>
    </location>
</feature>
<dbReference type="AlphaFoldDB" id="A0A0B0NTL7"/>
<comment type="catalytic activity">
    <reaction evidence="1">
        <text>S-ubiquitinyl-[E2 ubiquitin-conjugating enzyme]-L-cysteine + [acceptor protein]-L-lysine = [E2 ubiquitin-conjugating enzyme]-L-cysteine + N(6)-ubiquitinyl-[acceptor protein]-L-lysine.</text>
        <dbReference type="EC" id="2.3.2.27"/>
    </reaction>
</comment>
<dbReference type="GO" id="GO:0016567">
    <property type="term" value="P:protein ubiquitination"/>
    <property type="evidence" value="ECO:0007669"/>
    <property type="project" value="TreeGrafter"/>
</dbReference>
<evidence type="ECO:0000313" key="9">
    <source>
        <dbReference type="Proteomes" id="UP000032142"/>
    </source>
</evidence>
<keyword evidence="5" id="KW-0479">Metal-binding</keyword>
<evidence type="ECO:0000256" key="3">
    <source>
        <dbReference type="ARBA" id="ARBA00012483"/>
    </source>
</evidence>
<evidence type="ECO:0000256" key="4">
    <source>
        <dbReference type="ARBA" id="ARBA00035113"/>
    </source>
</evidence>
<keyword evidence="5" id="KW-0863">Zinc-finger</keyword>